<sequence length="159" mass="18346">MLSFGQKCVKKNNLSFAARMKKYPFNVAAQVQMIGYDGMLRMSEDGRDFYVDKDFVKMPILETKTLTPVQIDSLTSILYNYGYAYPPRGYKTEDCYDPHNAIIFRDQKGKPLEFIEICFECKNTTLSDWKKMSLGDMCDQKLDLLEKLFQQAGIQSGVK</sequence>
<keyword evidence="2" id="KW-1185">Reference proteome</keyword>
<reference evidence="1 2" key="1">
    <citation type="submission" date="2018-08" db="EMBL/GenBank/DDBJ databases">
        <title>Chitinophaga sp. K20C18050901, a novel bacterium isolated from forest soil.</title>
        <authorList>
            <person name="Wang C."/>
        </authorList>
    </citation>
    <scope>NUCLEOTIDE SEQUENCE [LARGE SCALE GENOMIC DNA]</scope>
    <source>
        <strain evidence="1 2">K20C18050901</strain>
    </source>
</reference>
<accession>A0A3E1P0B0</accession>
<name>A0A3E1P0B0_9BACT</name>
<protein>
    <submittedName>
        <fullName evidence="1">Uncharacterized protein</fullName>
    </submittedName>
</protein>
<dbReference type="EMBL" id="QTJV01000006">
    <property type="protein sequence ID" value="RFM33438.1"/>
    <property type="molecule type" value="Genomic_DNA"/>
</dbReference>
<evidence type="ECO:0000313" key="1">
    <source>
        <dbReference type="EMBL" id="RFM33438.1"/>
    </source>
</evidence>
<proteinExistence type="predicted"/>
<dbReference type="Proteomes" id="UP000261174">
    <property type="component" value="Unassembled WGS sequence"/>
</dbReference>
<organism evidence="1 2">
    <name type="scientific">Chitinophaga silvisoli</name>
    <dbReference type="NCBI Taxonomy" id="2291814"/>
    <lineage>
        <taxon>Bacteria</taxon>
        <taxon>Pseudomonadati</taxon>
        <taxon>Bacteroidota</taxon>
        <taxon>Chitinophagia</taxon>
        <taxon>Chitinophagales</taxon>
        <taxon>Chitinophagaceae</taxon>
        <taxon>Chitinophaga</taxon>
    </lineage>
</organism>
<evidence type="ECO:0000313" key="2">
    <source>
        <dbReference type="Proteomes" id="UP000261174"/>
    </source>
</evidence>
<gene>
    <name evidence="1" type="ORF">DXN04_15870</name>
</gene>
<dbReference type="AlphaFoldDB" id="A0A3E1P0B0"/>
<comment type="caution">
    <text evidence="1">The sequence shown here is derived from an EMBL/GenBank/DDBJ whole genome shotgun (WGS) entry which is preliminary data.</text>
</comment>